<keyword evidence="2" id="KW-1185">Reference proteome</keyword>
<dbReference type="GeneID" id="30146801"/>
<dbReference type="AlphaFoldDB" id="A0A1E3QQT6"/>
<evidence type="ECO:0000313" key="1">
    <source>
        <dbReference type="EMBL" id="ODQ80041.1"/>
    </source>
</evidence>
<dbReference type="EMBL" id="KV454431">
    <property type="protein sequence ID" value="ODQ80041.1"/>
    <property type="molecule type" value="Genomic_DNA"/>
</dbReference>
<reference evidence="2" key="1">
    <citation type="submission" date="2016-05" db="EMBL/GenBank/DDBJ databases">
        <title>Comparative genomics of biotechnologically important yeasts.</title>
        <authorList>
            <consortium name="DOE Joint Genome Institute"/>
            <person name="Riley R."/>
            <person name="Haridas S."/>
            <person name="Wolfe K.H."/>
            <person name="Lopes M.R."/>
            <person name="Hittinger C.T."/>
            <person name="Goker M."/>
            <person name="Salamov A."/>
            <person name="Wisecaver J."/>
            <person name="Long T.M."/>
            <person name="Aerts A.L."/>
            <person name="Barry K."/>
            <person name="Choi C."/>
            <person name="Clum A."/>
            <person name="Coughlan A.Y."/>
            <person name="Deshpande S."/>
            <person name="Douglass A.P."/>
            <person name="Hanson S.J."/>
            <person name="Klenk H.-P."/>
            <person name="Labutti K."/>
            <person name="Lapidus A."/>
            <person name="Lindquist E."/>
            <person name="Lipzen A."/>
            <person name="Meier-Kolthoff J.P."/>
            <person name="Ohm R.A."/>
            <person name="Otillar R.P."/>
            <person name="Pangilinan J."/>
            <person name="Peng Y."/>
            <person name="Rokas A."/>
            <person name="Rosa C.A."/>
            <person name="Scheuner C."/>
            <person name="Sibirny A.A."/>
            <person name="Slot J.C."/>
            <person name="Stielow J.B."/>
            <person name="Sun H."/>
            <person name="Kurtzman C.P."/>
            <person name="Blackwell M."/>
            <person name="Grigoriev I.V."/>
            <person name="Jeffries T.W."/>
        </authorList>
    </citation>
    <scope>NUCLEOTIDE SEQUENCE [LARGE SCALE GENOMIC DNA]</scope>
    <source>
        <strain evidence="2">NRRL Y-12698</strain>
    </source>
</reference>
<accession>A0A1E3QQT6</accession>
<name>A0A1E3QQT6_9ASCO</name>
<evidence type="ECO:0000313" key="2">
    <source>
        <dbReference type="Proteomes" id="UP000094336"/>
    </source>
</evidence>
<dbReference type="Proteomes" id="UP000094336">
    <property type="component" value="Unassembled WGS sequence"/>
</dbReference>
<organism evidence="1 2">
    <name type="scientific">Babjeviella inositovora NRRL Y-12698</name>
    <dbReference type="NCBI Taxonomy" id="984486"/>
    <lineage>
        <taxon>Eukaryota</taxon>
        <taxon>Fungi</taxon>
        <taxon>Dikarya</taxon>
        <taxon>Ascomycota</taxon>
        <taxon>Saccharomycotina</taxon>
        <taxon>Pichiomycetes</taxon>
        <taxon>Serinales incertae sedis</taxon>
        <taxon>Babjeviella</taxon>
    </lineage>
</organism>
<proteinExistence type="predicted"/>
<dbReference type="RefSeq" id="XP_018985369.1">
    <property type="nucleotide sequence ID" value="XM_019128948.1"/>
</dbReference>
<sequence length="59" mass="6818">MSLPNRRFFLNSSASTTHSSMPEEIPTSTKIQNMNFVGKSHYYHIPHSSKYEVDSTRIE</sequence>
<gene>
    <name evidence="1" type="ORF">BABINDRAFT_161683</name>
</gene>
<protein>
    <submittedName>
        <fullName evidence="1">Uncharacterized protein</fullName>
    </submittedName>
</protein>